<evidence type="ECO:0008006" key="4">
    <source>
        <dbReference type="Google" id="ProtNLM"/>
    </source>
</evidence>
<reference evidence="2" key="1">
    <citation type="submission" date="2016-04" db="EMBL/GenBank/DDBJ databases">
        <authorList>
            <person name="Nguyen H.D."/>
            <person name="Kesanakurti P."/>
            <person name="Cullis J."/>
            <person name="Levesque C.A."/>
            <person name="Hambleton S."/>
        </authorList>
    </citation>
    <scope>NUCLEOTIDE SEQUENCE</scope>
    <source>
        <strain evidence="2">DAOMC 238032</strain>
    </source>
</reference>
<keyword evidence="1" id="KW-1133">Transmembrane helix</keyword>
<feature type="transmembrane region" description="Helical" evidence="1">
    <location>
        <begin position="32"/>
        <end position="52"/>
    </location>
</feature>
<feature type="non-terminal residue" evidence="2">
    <location>
        <position position="1"/>
    </location>
</feature>
<reference evidence="2" key="2">
    <citation type="journal article" date="2019" name="IMA Fungus">
        <title>Genome sequencing and comparison of five Tilletia species to identify candidate genes for the detection of regulated species infecting wheat.</title>
        <authorList>
            <person name="Nguyen H.D.T."/>
            <person name="Sultana T."/>
            <person name="Kesanakurti P."/>
            <person name="Hambleton S."/>
        </authorList>
    </citation>
    <scope>NUCLEOTIDE SEQUENCE</scope>
    <source>
        <strain evidence="2">DAOMC 238032</strain>
    </source>
</reference>
<organism evidence="2 3">
    <name type="scientific">Tilletia caries</name>
    <name type="common">wheat bunt fungus</name>
    <dbReference type="NCBI Taxonomy" id="13290"/>
    <lineage>
        <taxon>Eukaryota</taxon>
        <taxon>Fungi</taxon>
        <taxon>Dikarya</taxon>
        <taxon>Basidiomycota</taxon>
        <taxon>Ustilaginomycotina</taxon>
        <taxon>Exobasidiomycetes</taxon>
        <taxon>Tilletiales</taxon>
        <taxon>Tilletiaceae</taxon>
        <taxon>Tilletia</taxon>
    </lineage>
</organism>
<feature type="transmembrane region" description="Helical" evidence="1">
    <location>
        <begin position="6"/>
        <end position="25"/>
    </location>
</feature>
<evidence type="ECO:0000256" key="1">
    <source>
        <dbReference type="SAM" id="Phobius"/>
    </source>
</evidence>
<dbReference type="AlphaFoldDB" id="A0A8T8STP1"/>
<keyword evidence="1" id="KW-0812">Transmembrane</keyword>
<comment type="caution">
    <text evidence="2">The sequence shown here is derived from an EMBL/GenBank/DDBJ whole genome shotgun (WGS) entry which is preliminary data.</text>
</comment>
<proteinExistence type="predicted"/>
<name>A0A8T8STP1_9BASI</name>
<dbReference type="EMBL" id="LWDD02001424">
    <property type="protein sequence ID" value="KAE8248203.1"/>
    <property type="molecule type" value="Genomic_DNA"/>
</dbReference>
<accession>A0A8T8STP1</accession>
<evidence type="ECO:0000313" key="3">
    <source>
        <dbReference type="Proteomes" id="UP000077671"/>
    </source>
</evidence>
<keyword evidence="1" id="KW-0472">Membrane</keyword>
<evidence type="ECO:0000313" key="2">
    <source>
        <dbReference type="EMBL" id="KAE8248203.1"/>
    </source>
</evidence>
<protein>
    <recommendedName>
        <fullName evidence="4">Major facilitator superfamily (MFS) profile domain-containing protein</fullName>
    </recommendedName>
</protein>
<gene>
    <name evidence="2" type="ORF">A4X03_0g6842</name>
</gene>
<dbReference type="Proteomes" id="UP000077671">
    <property type="component" value="Unassembled WGS sequence"/>
</dbReference>
<sequence length="67" mass="6798">QLLAGIGPGVAWIIVLPFIAASITLAPEDIKLGSVIVMFFQTLGGTMSVSIAQSCSRASSSSSSVQS</sequence>